<evidence type="ECO:0000256" key="3">
    <source>
        <dbReference type="ARBA" id="ARBA00022516"/>
    </source>
</evidence>
<evidence type="ECO:0000256" key="2">
    <source>
        <dbReference type="ARBA" id="ARBA00012296"/>
    </source>
</evidence>
<evidence type="ECO:0000313" key="11">
    <source>
        <dbReference type="Proteomes" id="UP000023067"/>
    </source>
</evidence>
<comment type="similarity">
    <text evidence="1">Belongs to the diphosphomevalonate decarboxylase family.</text>
</comment>
<organism evidence="10 11">
    <name type="scientific">Brachybacterium phenoliresistens</name>
    <dbReference type="NCBI Taxonomy" id="396014"/>
    <lineage>
        <taxon>Bacteria</taxon>
        <taxon>Bacillati</taxon>
        <taxon>Actinomycetota</taxon>
        <taxon>Actinomycetes</taxon>
        <taxon>Micrococcales</taxon>
        <taxon>Dermabacteraceae</taxon>
        <taxon>Brachybacterium</taxon>
    </lineage>
</organism>
<proteinExistence type="inferred from homology"/>
<dbReference type="STRING" id="396014.BF93_15930"/>
<evidence type="ECO:0000256" key="4">
    <source>
        <dbReference type="ARBA" id="ARBA00022741"/>
    </source>
</evidence>
<dbReference type="Gene3D" id="3.30.230.10">
    <property type="match status" value="1"/>
</dbReference>
<dbReference type="GO" id="GO:0019287">
    <property type="term" value="P:isopentenyl diphosphate biosynthetic process, mevalonate pathway"/>
    <property type="evidence" value="ECO:0007669"/>
    <property type="project" value="InterPro"/>
</dbReference>
<dbReference type="EC" id="4.1.1.33" evidence="2"/>
<keyword evidence="6" id="KW-0443">Lipid metabolism</keyword>
<dbReference type="SUPFAM" id="SSF54211">
    <property type="entry name" value="Ribosomal protein S5 domain 2-like"/>
    <property type="match status" value="1"/>
</dbReference>
<keyword evidence="7" id="KW-0456">Lyase</keyword>
<dbReference type="RefSeq" id="WP_038371731.1">
    <property type="nucleotide sequence ID" value="NZ_KK069991.1"/>
</dbReference>
<dbReference type="eggNOG" id="COG3407">
    <property type="taxonomic scope" value="Bacteria"/>
</dbReference>
<keyword evidence="3" id="KW-0444">Lipid biosynthesis</keyword>
<evidence type="ECO:0000256" key="5">
    <source>
        <dbReference type="ARBA" id="ARBA00022840"/>
    </source>
</evidence>
<dbReference type="Proteomes" id="UP000023067">
    <property type="component" value="Unassembled WGS sequence"/>
</dbReference>
<protein>
    <recommendedName>
        <fullName evidence="2">diphosphomevalonate decarboxylase</fullName>
        <ecNumber evidence="2">4.1.1.33</ecNumber>
    </recommendedName>
</protein>
<keyword evidence="4" id="KW-0547">Nucleotide-binding</keyword>
<dbReference type="PATRIC" id="fig|396014.3.peg.1531"/>
<dbReference type="Pfam" id="PF22700">
    <property type="entry name" value="MVD-like_N"/>
    <property type="match status" value="1"/>
</dbReference>
<dbReference type="PANTHER" id="PTHR10977:SF3">
    <property type="entry name" value="DIPHOSPHOMEVALONATE DECARBOXYLASE"/>
    <property type="match status" value="1"/>
</dbReference>
<gene>
    <name evidence="10" type="ORF">BF93_15930</name>
</gene>
<evidence type="ECO:0000256" key="1">
    <source>
        <dbReference type="ARBA" id="ARBA00008831"/>
    </source>
</evidence>
<accession>Z9JUG2</accession>
<keyword evidence="11" id="KW-1185">Reference proteome</keyword>
<dbReference type="FunFam" id="3.30.230.10:FF:000072">
    <property type="entry name" value="Diphosphomevalonate decarboxylase"/>
    <property type="match status" value="1"/>
</dbReference>
<evidence type="ECO:0000256" key="6">
    <source>
        <dbReference type="ARBA" id="ARBA00023098"/>
    </source>
</evidence>
<name>Z9JUG2_9MICO</name>
<dbReference type="EMBL" id="JDYK01000006">
    <property type="protein sequence ID" value="EWS81653.1"/>
    <property type="molecule type" value="Genomic_DNA"/>
</dbReference>
<comment type="caution">
    <text evidence="10">The sequence shown here is derived from an EMBL/GenBank/DDBJ whole genome shotgun (WGS) entry which is preliminary data.</text>
</comment>
<evidence type="ECO:0000259" key="8">
    <source>
        <dbReference type="Pfam" id="PF18376"/>
    </source>
</evidence>
<dbReference type="InterPro" id="IPR053859">
    <property type="entry name" value="MVD-like_N"/>
</dbReference>
<dbReference type="HOGENOM" id="CLU_040369_0_0_11"/>
<dbReference type="InterPro" id="IPR014721">
    <property type="entry name" value="Ribsml_uS5_D2-typ_fold_subgr"/>
</dbReference>
<dbReference type="OrthoDB" id="5498344at2"/>
<dbReference type="InterPro" id="IPR036554">
    <property type="entry name" value="GHMP_kinase_C_sf"/>
</dbReference>
<dbReference type="Gene3D" id="3.30.70.890">
    <property type="entry name" value="GHMP kinase, C-terminal domain"/>
    <property type="match status" value="1"/>
</dbReference>
<dbReference type="GO" id="GO:0005524">
    <property type="term" value="F:ATP binding"/>
    <property type="evidence" value="ECO:0007669"/>
    <property type="project" value="UniProtKB-KW"/>
</dbReference>
<sequence length="331" mass="35021">MTIDATARAHPNMALVKYWGKRDEQIMLPSTGSLSMTLDEFPTTTTVQLREDHGPDVLELNGAVAQGEPLRRVTRFLDLVRERAGSEARAVVRSRNEVPTGAGLASSASGFAALATAASAVYELPQDTRSLSRLARRGSGSACRSIIDRMAVWHAGEDDATSFAEQIEAPELAMVVVVVDAGGKKVSSREAMRLTAATSPFAAAWRASTARTLEEMLAACREGDVERIGELAETNALRMHAVIQSTVPSVRYLRGASVGVFDAIEQLRADGLQAWGTADAGPNVVAITRPADAAAVADALAGHGEVRVVRPGPGARLVDERVAPVSTGEVR</sequence>
<dbReference type="InterPro" id="IPR005935">
    <property type="entry name" value="Mev_decarb"/>
</dbReference>
<reference evidence="10 11" key="1">
    <citation type="submission" date="2014-02" db="EMBL/GenBank/DDBJ databases">
        <title>Genome sequence of Brachybacterium phenoliresistens strain W13A50.</title>
        <authorList>
            <person name="Wang X."/>
        </authorList>
    </citation>
    <scope>NUCLEOTIDE SEQUENCE [LARGE SCALE GENOMIC DNA]</scope>
    <source>
        <strain evidence="10 11">W13A50</strain>
    </source>
</reference>
<dbReference type="PANTHER" id="PTHR10977">
    <property type="entry name" value="DIPHOSPHOMEVALONATE DECARBOXYLASE"/>
    <property type="match status" value="1"/>
</dbReference>
<dbReference type="InterPro" id="IPR041431">
    <property type="entry name" value="Mvd1_C"/>
</dbReference>
<dbReference type="GO" id="GO:0004163">
    <property type="term" value="F:diphosphomevalonate decarboxylase activity"/>
    <property type="evidence" value="ECO:0007669"/>
    <property type="project" value="UniProtKB-EC"/>
</dbReference>
<keyword evidence="5" id="KW-0067">ATP-binding</keyword>
<dbReference type="SUPFAM" id="SSF55060">
    <property type="entry name" value="GHMP Kinase, C-terminal domain"/>
    <property type="match status" value="1"/>
</dbReference>
<dbReference type="PIRSF" id="PIRSF015950">
    <property type="entry name" value="Mev_P_decrbx"/>
    <property type="match status" value="1"/>
</dbReference>
<dbReference type="InterPro" id="IPR020568">
    <property type="entry name" value="Ribosomal_Su5_D2-typ_SF"/>
</dbReference>
<dbReference type="GO" id="GO:0005829">
    <property type="term" value="C:cytosol"/>
    <property type="evidence" value="ECO:0007669"/>
    <property type="project" value="InterPro"/>
</dbReference>
<evidence type="ECO:0000313" key="10">
    <source>
        <dbReference type="EMBL" id="EWS81653.1"/>
    </source>
</evidence>
<dbReference type="AlphaFoldDB" id="Z9JUG2"/>
<evidence type="ECO:0000256" key="7">
    <source>
        <dbReference type="ARBA" id="ARBA00023239"/>
    </source>
</evidence>
<dbReference type="Pfam" id="PF18376">
    <property type="entry name" value="MDD_C"/>
    <property type="match status" value="1"/>
</dbReference>
<feature type="domain" description="Mvd1 C-terminal" evidence="8">
    <location>
        <begin position="174"/>
        <end position="300"/>
    </location>
</feature>
<evidence type="ECO:0000259" key="9">
    <source>
        <dbReference type="Pfam" id="PF22700"/>
    </source>
</evidence>
<dbReference type="NCBIfam" id="TIGR01240">
    <property type="entry name" value="mevDPdecarb"/>
    <property type="match status" value="1"/>
</dbReference>
<dbReference type="InterPro" id="IPR029765">
    <property type="entry name" value="Mev_diP_decarb"/>
</dbReference>
<feature type="domain" description="Diphosphomevalonate decarboxylase-like N-terminal" evidence="9">
    <location>
        <begin position="9"/>
        <end position="164"/>
    </location>
</feature>